<evidence type="ECO:0000259" key="1">
    <source>
        <dbReference type="Pfam" id="PF13579"/>
    </source>
</evidence>
<dbReference type="SUPFAM" id="SSF53756">
    <property type="entry name" value="UDP-Glycosyltransferase/glycogen phosphorylase"/>
    <property type="match status" value="1"/>
</dbReference>
<dbReference type="Pfam" id="PF13579">
    <property type="entry name" value="Glyco_trans_4_4"/>
    <property type="match status" value="1"/>
</dbReference>
<dbReference type="PANTHER" id="PTHR12526">
    <property type="entry name" value="GLYCOSYLTRANSFERASE"/>
    <property type="match status" value="1"/>
</dbReference>
<dbReference type="Gene3D" id="3.40.50.2000">
    <property type="entry name" value="Glycogen Phosphorylase B"/>
    <property type="match status" value="2"/>
</dbReference>
<comment type="caution">
    <text evidence="2">The sequence shown here is derived from an EMBL/GenBank/DDBJ whole genome shotgun (WGS) entry which is preliminary data.</text>
</comment>
<dbReference type="EMBL" id="JAGUCO010000005">
    <property type="protein sequence ID" value="MBS2098538.1"/>
    <property type="molecule type" value="Genomic_DNA"/>
</dbReference>
<dbReference type="InterPro" id="IPR028098">
    <property type="entry name" value="Glyco_trans_4-like_N"/>
</dbReference>
<keyword evidence="2" id="KW-0808">Transferase</keyword>
<feature type="domain" description="Glycosyltransferase subfamily 4-like N-terminal" evidence="1">
    <location>
        <begin position="27"/>
        <end position="183"/>
    </location>
</feature>
<name>A0ABS5JUE6_9BACT</name>
<protein>
    <submittedName>
        <fullName evidence="2">Glycosyltransferase</fullName>
        <ecNumber evidence="2">2.4.-.-</ecNumber>
    </submittedName>
</protein>
<dbReference type="EC" id="2.4.-.-" evidence="2"/>
<reference evidence="2 3" key="1">
    <citation type="journal article" date="2015" name="Int. J. Syst. Evol. Microbiol.">
        <title>Carboxylicivirga linearis sp. nov., isolated from a sea cucumber culture pond.</title>
        <authorList>
            <person name="Wang F.Q."/>
            <person name="Zhou Y.X."/>
            <person name="Lin X.Z."/>
            <person name="Chen G.J."/>
            <person name="Du Z.J."/>
        </authorList>
    </citation>
    <scope>NUCLEOTIDE SEQUENCE [LARGE SCALE GENOMIC DNA]</scope>
    <source>
        <strain evidence="2 3">FB218</strain>
    </source>
</reference>
<keyword evidence="2" id="KW-0328">Glycosyltransferase</keyword>
<sequence>MPKLLIVCPTFQPVNTPDQHRIRLSIPWFQKAGWECTVLAVEPQYIEAPVDPVLSQLEDPCKVIRVKAISSGITRRIGLGNLGYRAWWQLKRAGNRLLNAKQFDLVYFSTTVFPAMTLGRVWKRKFDIPFILDMQDPWRNDYYLTQPKTNRPPKFKIAYYFDSILEKYTVPHCDGLISVSEAYPSTLNKRYNINKPFSVIPFASSRLDFEIVKQLNIQNPVFKKDVDQIQVVYTGAVTPGMPLPLKTMLKAFKSVMEHNPEQNIHIYFVGSSYAPNAKSIALPIAEEVSVENCVTEIPDRVGYFEAMKVMKDADFLILPGSMEAGYTASKIYPYILSEKPIIALTHVKSSVSAILKDCNAGPVITFNDKDELQARQGAVEEAISSLIAKGKFKTDVNWEFYSEFSDETMANKQISFFKTILKQS</sequence>
<keyword evidence="3" id="KW-1185">Reference proteome</keyword>
<dbReference type="Proteomes" id="UP000708576">
    <property type="component" value="Unassembled WGS sequence"/>
</dbReference>
<dbReference type="GO" id="GO:0016757">
    <property type="term" value="F:glycosyltransferase activity"/>
    <property type="evidence" value="ECO:0007669"/>
    <property type="project" value="UniProtKB-KW"/>
</dbReference>
<proteinExistence type="predicted"/>
<evidence type="ECO:0000313" key="2">
    <source>
        <dbReference type="EMBL" id="MBS2098538.1"/>
    </source>
</evidence>
<accession>A0ABS5JUE6</accession>
<evidence type="ECO:0000313" key="3">
    <source>
        <dbReference type="Proteomes" id="UP000708576"/>
    </source>
</evidence>
<gene>
    <name evidence="2" type="ORF">KEM10_09615</name>
</gene>
<dbReference type="PANTHER" id="PTHR12526:SF622">
    <property type="entry name" value="GLYCOSYLTRANSFERASE (GROUP I)"/>
    <property type="match status" value="1"/>
</dbReference>
<organism evidence="2 3">
    <name type="scientific">Carboxylicivirga linearis</name>
    <dbReference type="NCBI Taxonomy" id="1628157"/>
    <lineage>
        <taxon>Bacteria</taxon>
        <taxon>Pseudomonadati</taxon>
        <taxon>Bacteroidota</taxon>
        <taxon>Bacteroidia</taxon>
        <taxon>Marinilabiliales</taxon>
        <taxon>Marinilabiliaceae</taxon>
        <taxon>Carboxylicivirga</taxon>
    </lineage>
</organism>
<dbReference type="RefSeq" id="WP_212215775.1">
    <property type="nucleotide sequence ID" value="NZ_JAGUCO010000005.1"/>
</dbReference>